<evidence type="ECO:0000313" key="8">
    <source>
        <dbReference type="EMBL" id="HIW83743.1"/>
    </source>
</evidence>
<feature type="transmembrane region" description="Helical" evidence="6">
    <location>
        <begin position="142"/>
        <end position="163"/>
    </location>
</feature>
<dbReference type="PROSITE" id="PS50850">
    <property type="entry name" value="MFS"/>
    <property type="match status" value="1"/>
</dbReference>
<dbReference type="PANTHER" id="PTHR11360">
    <property type="entry name" value="MONOCARBOXYLATE TRANSPORTER"/>
    <property type="match status" value="1"/>
</dbReference>
<dbReference type="GO" id="GO:0022857">
    <property type="term" value="F:transmembrane transporter activity"/>
    <property type="evidence" value="ECO:0007669"/>
    <property type="project" value="InterPro"/>
</dbReference>
<feature type="transmembrane region" description="Helical" evidence="6">
    <location>
        <begin position="291"/>
        <end position="310"/>
    </location>
</feature>
<dbReference type="Proteomes" id="UP000824263">
    <property type="component" value="Unassembled WGS sequence"/>
</dbReference>
<accession>A0A9D1UDX7</accession>
<dbReference type="InterPro" id="IPR050327">
    <property type="entry name" value="Proton-linked_MCT"/>
</dbReference>
<protein>
    <submittedName>
        <fullName evidence="8">MFS transporter</fullName>
    </submittedName>
</protein>
<keyword evidence="5 6" id="KW-0472">Membrane</keyword>
<evidence type="ECO:0000256" key="5">
    <source>
        <dbReference type="ARBA" id="ARBA00023136"/>
    </source>
</evidence>
<evidence type="ECO:0000256" key="6">
    <source>
        <dbReference type="SAM" id="Phobius"/>
    </source>
</evidence>
<gene>
    <name evidence="8" type="ORF">H9873_05420</name>
</gene>
<dbReference type="SUPFAM" id="SSF103473">
    <property type="entry name" value="MFS general substrate transporter"/>
    <property type="match status" value="1"/>
</dbReference>
<dbReference type="GO" id="GO:0005886">
    <property type="term" value="C:plasma membrane"/>
    <property type="evidence" value="ECO:0007669"/>
    <property type="project" value="UniProtKB-SubCell"/>
</dbReference>
<feature type="transmembrane region" description="Helical" evidence="6">
    <location>
        <begin position="316"/>
        <end position="339"/>
    </location>
</feature>
<evidence type="ECO:0000256" key="3">
    <source>
        <dbReference type="ARBA" id="ARBA00022692"/>
    </source>
</evidence>
<reference evidence="8" key="2">
    <citation type="submission" date="2021-04" db="EMBL/GenBank/DDBJ databases">
        <authorList>
            <person name="Gilroy R."/>
        </authorList>
    </citation>
    <scope>NUCLEOTIDE SEQUENCE</scope>
    <source>
        <strain evidence="8">ChiSxjej1B13-11762</strain>
    </source>
</reference>
<organism evidence="8 9">
    <name type="scientific">Candidatus Dorea gallistercoris</name>
    <dbReference type="NCBI Taxonomy" id="2838542"/>
    <lineage>
        <taxon>Bacteria</taxon>
        <taxon>Bacillati</taxon>
        <taxon>Bacillota</taxon>
        <taxon>Clostridia</taxon>
        <taxon>Lachnospirales</taxon>
        <taxon>Lachnospiraceae</taxon>
        <taxon>Dorea</taxon>
    </lineage>
</organism>
<feature type="transmembrane region" description="Helical" evidence="6">
    <location>
        <begin position="258"/>
        <end position="279"/>
    </location>
</feature>
<feature type="transmembrane region" description="Helical" evidence="6">
    <location>
        <begin position="12"/>
        <end position="36"/>
    </location>
</feature>
<dbReference type="InterPro" id="IPR036259">
    <property type="entry name" value="MFS_trans_sf"/>
</dbReference>
<feature type="transmembrane region" description="Helical" evidence="6">
    <location>
        <begin position="382"/>
        <end position="400"/>
    </location>
</feature>
<sequence>MKEDKSALHAKMAIVTTCIMLFTWVGVCWNCLSLFADPIISEWGIARTQFMLIFTIMSMANAAMNMFFYGKLQERLGARKLLLIGGPLATVGFALIALSSNLTLFYIGGLLFGIAVCGLNNNPTTVIISEWHKKNVGKLIGIPQTVGSIAGIVFSVVFAALIAALGWRIPMWIIVAVSALATVIIAVIYKGSPRELGEKAMYEDEVAEEKTEEIDGIPFARMFRTPQFYFLFVGYLLVPIVAQGMLSNLPLIAVDLGYGNLSGTILSVALVASALFFIPGGAIIDRKGTKWMVAICMAMLIAALLILYFMEPSLLMTYGIAVLIGAAYDACTIAFGISVREAFGSREYGKKLGIIAAFDYIGLALGPSVMTLFFDGTGSYDMAYLVFVVLAAVGAVTIFLGTKRPNNKGGDGNESICIDRKKPGAVDRYPGA</sequence>
<feature type="transmembrane region" description="Helical" evidence="6">
    <location>
        <begin position="81"/>
        <end position="98"/>
    </location>
</feature>
<feature type="transmembrane region" description="Helical" evidence="6">
    <location>
        <begin position="351"/>
        <end position="370"/>
    </location>
</feature>
<evidence type="ECO:0000256" key="1">
    <source>
        <dbReference type="ARBA" id="ARBA00004651"/>
    </source>
</evidence>
<keyword evidence="2" id="KW-0813">Transport</keyword>
<evidence type="ECO:0000259" key="7">
    <source>
        <dbReference type="PROSITE" id="PS50850"/>
    </source>
</evidence>
<dbReference type="InterPro" id="IPR011701">
    <property type="entry name" value="MFS"/>
</dbReference>
<dbReference type="PANTHER" id="PTHR11360:SF290">
    <property type="entry name" value="MONOCARBOXYLATE MFS PERMEASE"/>
    <property type="match status" value="1"/>
</dbReference>
<comment type="caution">
    <text evidence="8">The sequence shown here is derived from an EMBL/GenBank/DDBJ whole genome shotgun (WGS) entry which is preliminary data.</text>
</comment>
<evidence type="ECO:0000313" key="9">
    <source>
        <dbReference type="Proteomes" id="UP000824263"/>
    </source>
</evidence>
<keyword evidence="4 6" id="KW-1133">Transmembrane helix</keyword>
<dbReference type="InterPro" id="IPR020846">
    <property type="entry name" value="MFS_dom"/>
</dbReference>
<feature type="domain" description="Major facilitator superfamily (MFS) profile" evidence="7">
    <location>
        <begin position="1"/>
        <end position="406"/>
    </location>
</feature>
<evidence type="ECO:0000256" key="4">
    <source>
        <dbReference type="ARBA" id="ARBA00022989"/>
    </source>
</evidence>
<feature type="transmembrane region" description="Helical" evidence="6">
    <location>
        <begin position="104"/>
        <end position="121"/>
    </location>
</feature>
<dbReference type="Pfam" id="PF07690">
    <property type="entry name" value="MFS_1"/>
    <property type="match status" value="1"/>
</dbReference>
<dbReference type="Gene3D" id="1.20.1250.20">
    <property type="entry name" value="MFS general substrate transporter like domains"/>
    <property type="match status" value="2"/>
</dbReference>
<feature type="transmembrane region" description="Helical" evidence="6">
    <location>
        <begin position="169"/>
        <end position="189"/>
    </location>
</feature>
<name>A0A9D1UDX7_9FIRM</name>
<proteinExistence type="predicted"/>
<evidence type="ECO:0000256" key="2">
    <source>
        <dbReference type="ARBA" id="ARBA00022448"/>
    </source>
</evidence>
<dbReference type="AlphaFoldDB" id="A0A9D1UDX7"/>
<comment type="subcellular location">
    <subcellularLocation>
        <location evidence="1">Cell membrane</location>
        <topology evidence="1">Multi-pass membrane protein</topology>
    </subcellularLocation>
</comment>
<dbReference type="EMBL" id="DXGF01000101">
    <property type="protein sequence ID" value="HIW83743.1"/>
    <property type="molecule type" value="Genomic_DNA"/>
</dbReference>
<feature type="transmembrane region" description="Helical" evidence="6">
    <location>
        <begin position="228"/>
        <end position="246"/>
    </location>
</feature>
<keyword evidence="3 6" id="KW-0812">Transmembrane</keyword>
<reference evidence="8" key="1">
    <citation type="journal article" date="2021" name="PeerJ">
        <title>Extensive microbial diversity within the chicken gut microbiome revealed by metagenomics and culture.</title>
        <authorList>
            <person name="Gilroy R."/>
            <person name="Ravi A."/>
            <person name="Getino M."/>
            <person name="Pursley I."/>
            <person name="Horton D.L."/>
            <person name="Alikhan N.F."/>
            <person name="Baker D."/>
            <person name="Gharbi K."/>
            <person name="Hall N."/>
            <person name="Watson M."/>
            <person name="Adriaenssens E.M."/>
            <person name="Foster-Nyarko E."/>
            <person name="Jarju S."/>
            <person name="Secka A."/>
            <person name="Antonio M."/>
            <person name="Oren A."/>
            <person name="Chaudhuri R.R."/>
            <person name="La Ragione R."/>
            <person name="Hildebrand F."/>
            <person name="Pallen M.J."/>
        </authorList>
    </citation>
    <scope>NUCLEOTIDE SEQUENCE</scope>
    <source>
        <strain evidence="8">ChiSxjej1B13-11762</strain>
    </source>
</reference>
<feature type="transmembrane region" description="Helical" evidence="6">
    <location>
        <begin position="48"/>
        <end position="69"/>
    </location>
</feature>